<evidence type="ECO:0000256" key="1">
    <source>
        <dbReference type="SAM" id="MobiDB-lite"/>
    </source>
</evidence>
<feature type="compositionally biased region" description="Low complexity" evidence="1">
    <location>
        <begin position="71"/>
        <end position="80"/>
    </location>
</feature>
<reference evidence="2" key="1">
    <citation type="submission" date="2021-06" db="EMBL/GenBank/DDBJ databases">
        <authorList>
            <person name="Kallberg Y."/>
            <person name="Tangrot J."/>
            <person name="Rosling A."/>
        </authorList>
    </citation>
    <scope>NUCLEOTIDE SEQUENCE</scope>
    <source>
        <strain evidence="2">CL551</strain>
    </source>
</reference>
<evidence type="ECO:0000313" key="2">
    <source>
        <dbReference type="EMBL" id="CAG8672109.1"/>
    </source>
</evidence>
<accession>A0A9N9EAT2</accession>
<feature type="region of interest" description="Disordered" evidence="1">
    <location>
        <begin position="143"/>
        <end position="165"/>
    </location>
</feature>
<name>A0A9N9EAT2_9GLOM</name>
<dbReference type="OrthoDB" id="10612263at2759"/>
<sequence length="204" mass="22500">MSSPVSSNILSHSLPHSAPSSVPTVQHYSRPLSSTSPKNRLMSIPSEPSLANHRRRISWTPSTHKTKHAQSTSSLVLISESKSSTEAVVTSKSSVSLDSSLPFPYEKIQKRHTSRKIRALSYNRSYNSQPSPIEETIEPNFKEHSKTNANSPNNSISSSSHPGGVFGWFRKRVLKDTGKGLKSLKNSSSKQDSILGDEKFLDEK</sequence>
<feature type="region of interest" description="Disordered" evidence="1">
    <location>
        <begin position="180"/>
        <end position="204"/>
    </location>
</feature>
<feature type="region of interest" description="Disordered" evidence="1">
    <location>
        <begin position="1"/>
        <end position="80"/>
    </location>
</feature>
<dbReference type="EMBL" id="CAJVPV010012732">
    <property type="protein sequence ID" value="CAG8672109.1"/>
    <property type="molecule type" value="Genomic_DNA"/>
</dbReference>
<dbReference type="Proteomes" id="UP000789342">
    <property type="component" value="Unassembled WGS sequence"/>
</dbReference>
<feature type="compositionally biased region" description="Polar residues" evidence="1">
    <location>
        <begin position="22"/>
        <end position="38"/>
    </location>
</feature>
<feature type="compositionally biased region" description="Low complexity" evidence="1">
    <location>
        <begin position="180"/>
        <end position="190"/>
    </location>
</feature>
<keyword evidence="3" id="KW-1185">Reference proteome</keyword>
<feature type="compositionally biased region" description="Low complexity" evidence="1">
    <location>
        <begin position="148"/>
        <end position="160"/>
    </location>
</feature>
<organism evidence="2 3">
    <name type="scientific">Acaulospora morrowiae</name>
    <dbReference type="NCBI Taxonomy" id="94023"/>
    <lineage>
        <taxon>Eukaryota</taxon>
        <taxon>Fungi</taxon>
        <taxon>Fungi incertae sedis</taxon>
        <taxon>Mucoromycota</taxon>
        <taxon>Glomeromycotina</taxon>
        <taxon>Glomeromycetes</taxon>
        <taxon>Diversisporales</taxon>
        <taxon>Acaulosporaceae</taxon>
        <taxon>Acaulospora</taxon>
    </lineage>
</organism>
<comment type="caution">
    <text evidence="2">The sequence shown here is derived from an EMBL/GenBank/DDBJ whole genome shotgun (WGS) entry which is preliminary data.</text>
</comment>
<gene>
    <name evidence="2" type="ORF">AMORRO_LOCUS10864</name>
</gene>
<proteinExistence type="predicted"/>
<protein>
    <submittedName>
        <fullName evidence="2">12720_t:CDS:1</fullName>
    </submittedName>
</protein>
<dbReference type="AlphaFoldDB" id="A0A9N9EAT2"/>
<feature type="compositionally biased region" description="Low complexity" evidence="1">
    <location>
        <begin position="10"/>
        <end position="21"/>
    </location>
</feature>
<evidence type="ECO:0000313" key="3">
    <source>
        <dbReference type="Proteomes" id="UP000789342"/>
    </source>
</evidence>